<dbReference type="InterPro" id="IPR004089">
    <property type="entry name" value="MCPsignal_dom"/>
</dbReference>
<evidence type="ECO:0000256" key="10">
    <source>
        <dbReference type="SAM" id="Phobius"/>
    </source>
</evidence>
<dbReference type="InterPro" id="IPR004090">
    <property type="entry name" value="Chemotax_Me-accpt_rcpt"/>
</dbReference>
<dbReference type="Gene3D" id="1.10.287.950">
    <property type="entry name" value="Methyl-accepting chemotaxis protein"/>
    <property type="match status" value="1"/>
</dbReference>
<dbReference type="InterPro" id="IPR000727">
    <property type="entry name" value="T_SNARE_dom"/>
</dbReference>
<name>A0ABV6Y9J4_9HYPH</name>
<evidence type="ECO:0000313" key="15">
    <source>
        <dbReference type="Proteomes" id="UP001593940"/>
    </source>
</evidence>
<evidence type="ECO:0000259" key="13">
    <source>
        <dbReference type="PROSITE" id="PS50885"/>
    </source>
</evidence>
<dbReference type="RefSeq" id="WP_377030018.1">
    <property type="nucleotide sequence ID" value="NZ_JBHOMY010000032.1"/>
</dbReference>
<organism evidence="14 15">
    <name type="scientific">Microvirga arabica</name>
    <dbReference type="NCBI Taxonomy" id="1128671"/>
    <lineage>
        <taxon>Bacteria</taxon>
        <taxon>Pseudomonadati</taxon>
        <taxon>Pseudomonadota</taxon>
        <taxon>Alphaproteobacteria</taxon>
        <taxon>Hyphomicrobiales</taxon>
        <taxon>Methylobacteriaceae</taxon>
        <taxon>Microvirga</taxon>
    </lineage>
</organism>
<dbReference type="PRINTS" id="PR00260">
    <property type="entry name" value="CHEMTRNSDUCR"/>
</dbReference>
<comment type="caution">
    <text evidence="14">The sequence shown here is derived from an EMBL/GenBank/DDBJ whole genome shotgun (WGS) entry which is preliminary data.</text>
</comment>
<evidence type="ECO:0000256" key="9">
    <source>
        <dbReference type="PROSITE-ProRule" id="PRU00284"/>
    </source>
</evidence>
<dbReference type="Gene3D" id="6.10.340.10">
    <property type="match status" value="1"/>
</dbReference>
<comment type="similarity">
    <text evidence="8">Belongs to the methyl-accepting chemotaxis (MCP) protein family.</text>
</comment>
<evidence type="ECO:0000256" key="5">
    <source>
        <dbReference type="ARBA" id="ARBA00022989"/>
    </source>
</evidence>
<feature type="domain" description="T-SNARE coiled-coil homology" evidence="12">
    <location>
        <begin position="418"/>
        <end position="480"/>
    </location>
</feature>
<dbReference type="Pfam" id="PF00015">
    <property type="entry name" value="MCPsignal"/>
    <property type="match status" value="1"/>
</dbReference>
<dbReference type="Gene3D" id="3.30.450.20">
    <property type="entry name" value="PAS domain"/>
    <property type="match status" value="1"/>
</dbReference>
<proteinExistence type="inferred from homology"/>
<evidence type="ECO:0000259" key="11">
    <source>
        <dbReference type="PROSITE" id="PS50111"/>
    </source>
</evidence>
<keyword evidence="7 9" id="KW-0807">Transducer</keyword>
<keyword evidence="5 10" id="KW-1133">Transmembrane helix</keyword>
<evidence type="ECO:0000256" key="2">
    <source>
        <dbReference type="ARBA" id="ARBA00022475"/>
    </source>
</evidence>
<dbReference type="Proteomes" id="UP001593940">
    <property type="component" value="Unassembled WGS sequence"/>
</dbReference>
<dbReference type="PROSITE" id="PS50111">
    <property type="entry name" value="CHEMOTAXIS_TRANSDUC_2"/>
    <property type="match status" value="1"/>
</dbReference>
<dbReference type="PANTHER" id="PTHR32089:SF112">
    <property type="entry name" value="LYSOZYME-LIKE PROTEIN-RELATED"/>
    <property type="match status" value="1"/>
</dbReference>
<keyword evidence="4 10" id="KW-0812">Transmembrane</keyword>
<accession>A0ABV6Y9J4</accession>
<dbReference type="SMART" id="SM00283">
    <property type="entry name" value="MA"/>
    <property type="match status" value="1"/>
</dbReference>
<dbReference type="CDD" id="cd06225">
    <property type="entry name" value="HAMP"/>
    <property type="match status" value="1"/>
</dbReference>
<dbReference type="Pfam" id="PF00672">
    <property type="entry name" value="HAMP"/>
    <property type="match status" value="1"/>
</dbReference>
<feature type="transmembrane region" description="Helical" evidence="10">
    <location>
        <begin position="152"/>
        <end position="172"/>
    </location>
</feature>
<evidence type="ECO:0000256" key="4">
    <source>
        <dbReference type="ARBA" id="ARBA00022692"/>
    </source>
</evidence>
<dbReference type="EMBL" id="JBHOMY010000032">
    <property type="protein sequence ID" value="MFC1457816.1"/>
    <property type="molecule type" value="Genomic_DNA"/>
</dbReference>
<dbReference type="PROSITE" id="PS50192">
    <property type="entry name" value="T_SNARE"/>
    <property type="match status" value="1"/>
</dbReference>
<dbReference type="SUPFAM" id="SSF58104">
    <property type="entry name" value="Methyl-accepting chemotaxis protein (MCP) signaling domain"/>
    <property type="match status" value="1"/>
</dbReference>
<keyword evidence="3" id="KW-0997">Cell inner membrane</keyword>
<feature type="domain" description="HAMP" evidence="13">
    <location>
        <begin position="173"/>
        <end position="226"/>
    </location>
</feature>
<reference evidence="14 15" key="1">
    <citation type="submission" date="2024-09" db="EMBL/GenBank/DDBJ databases">
        <title>Nodulacao em especies de Leguminosae Basais da Amazonia e Caracterizacao dos Rizobios e Bacterias Associadas aos Nodulos.</title>
        <authorList>
            <person name="Jambeiro I.C.A."/>
            <person name="Lopes I.S."/>
            <person name="Aguiar E.R.G.R."/>
            <person name="Santos A.F.J."/>
            <person name="Dos Santos J.M.F."/>
            <person name="Gross E."/>
        </authorList>
    </citation>
    <scope>NUCLEOTIDE SEQUENCE [LARGE SCALE GENOMIC DNA]</scope>
    <source>
        <strain evidence="14 15">BRUESC1165</strain>
    </source>
</reference>
<feature type="domain" description="Methyl-accepting transducer" evidence="11">
    <location>
        <begin position="266"/>
        <end position="488"/>
    </location>
</feature>
<keyword evidence="2" id="KW-1003">Cell membrane</keyword>
<dbReference type="PROSITE" id="PS50885">
    <property type="entry name" value="HAMP"/>
    <property type="match status" value="1"/>
</dbReference>
<dbReference type="Pfam" id="PF17200">
    <property type="entry name" value="sCache_2"/>
    <property type="match status" value="1"/>
</dbReference>
<keyword evidence="15" id="KW-1185">Reference proteome</keyword>
<evidence type="ECO:0000256" key="1">
    <source>
        <dbReference type="ARBA" id="ARBA00004429"/>
    </source>
</evidence>
<evidence type="ECO:0000256" key="3">
    <source>
        <dbReference type="ARBA" id="ARBA00022519"/>
    </source>
</evidence>
<dbReference type="SMART" id="SM01049">
    <property type="entry name" value="Cache_2"/>
    <property type="match status" value="1"/>
</dbReference>
<keyword evidence="6 10" id="KW-0472">Membrane</keyword>
<comment type="subcellular location">
    <subcellularLocation>
        <location evidence="1">Cell inner membrane</location>
        <topology evidence="1">Multi-pass membrane protein</topology>
    </subcellularLocation>
</comment>
<evidence type="ECO:0000256" key="6">
    <source>
        <dbReference type="ARBA" id="ARBA00023136"/>
    </source>
</evidence>
<gene>
    <name evidence="14" type="ORF">ACETIH_14030</name>
</gene>
<dbReference type="InterPro" id="IPR033480">
    <property type="entry name" value="sCache_2"/>
</dbReference>
<dbReference type="SMART" id="SM00304">
    <property type="entry name" value="HAMP"/>
    <property type="match status" value="1"/>
</dbReference>
<evidence type="ECO:0000256" key="8">
    <source>
        <dbReference type="ARBA" id="ARBA00029447"/>
    </source>
</evidence>
<evidence type="ECO:0000256" key="7">
    <source>
        <dbReference type="ARBA" id="ARBA00023224"/>
    </source>
</evidence>
<dbReference type="InterPro" id="IPR003660">
    <property type="entry name" value="HAMP_dom"/>
</dbReference>
<dbReference type="PANTHER" id="PTHR32089">
    <property type="entry name" value="METHYL-ACCEPTING CHEMOTAXIS PROTEIN MCPB"/>
    <property type="match status" value="1"/>
</dbReference>
<protein>
    <submittedName>
        <fullName evidence="14">Methyl-accepting chemotaxis protein</fullName>
    </submittedName>
</protein>
<evidence type="ECO:0000313" key="14">
    <source>
        <dbReference type="EMBL" id="MFC1457816.1"/>
    </source>
</evidence>
<sequence length="522" mass="55263">MLERKQAELKSLAQTATTLIAGYEERAKKGELTVEEAKKRAADTLRTMRYNGNDYFVVLDYTNFVIMHPNKATEGKNLSDVKDANGTYVTREQVEAGKRGGGFVNFLWPKLGETVPSPKTVYAVSVPQWEWVVAAGMYIDDLAAINATYRNVFLAFVGVSALILMGIAFGLGRSISKPIQQLVANMRSLASGDLSVAVESTGRRDEIGQMAGSVQVFKDAMIAKKLADEQAALEADAKTRRAEALDQLTKHFEVNVSSLTQSLSAAATEMEATAQTMTSVANQTTHQSVTVSSAAHQTSANVQTVAAATEELSASIREIASQVSQSSQVAEKAVAGTQRTSATVQELAASAEKIGNVVQLINTIAGQTNLLALNATIEAARAGEAGKGFAVVASEVKDLATQTAKATEEISQQIGSVQQATQQTVEAIQEIARTISEMSQISTSISAAMEQQGSATAEIARSVQEAARGTEQVTGSIRNVQNGAGETETAASQVLGAAQELARHSNDLSREVSTFLHGVKAA</sequence>
<evidence type="ECO:0000259" key="12">
    <source>
        <dbReference type="PROSITE" id="PS50192"/>
    </source>
</evidence>